<dbReference type="PANTHER" id="PTHR45453">
    <property type="entry name" value="PHOSPHATE REGULON SENSOR PROTEIN PHOR"/>
    <property type="match status" value="1"/>
</dbReference>
<protein>
    <recommendedName>
        <fullName evidence="2">histidine kinase</fullName>
        <ecNumber evidence="2">2.7.13.3</ecNumber>
    </recommendedName>
</protein>
<evidence type="ECO:0000256" key="2">
    <source>
        <dbReference type="ARBA" id="ARBA00012438"/>
    </source>
</evidence>
<evidence type="ECO:0000259" key="7">
    <source>
        <dbReference type="PROSITE" id="PS50109"/>
    </source>
</evidence>
<dbReference type="InterPro" id="IPR003594">
    <property type="entry name" value="HATPase_dom"/>
</dbReference>
<dbReference type="PRINTS" id="PR00344">
    <property type="entry name" value="BCTRLSENSOR"/>
</dbReference>
<dbReference type="GO" id="GO:0004721">
    <property type="term" value="F:phosphoprotein phosphatase activity"/>
    <property type="evidence" value="ECO:0007669"/>
    <property type="project" value="TreeGrafter"/>
</dbReference>
<keyword evidence="4" id="KW-0808">Transferase</keyword>
<evidence type="ECO:0000313" key="9">
    <source>
        <dbReference type="Proteomes" id="UP000242175"/>
    </source>
</evidence>
<evidence type="ECO:0000313" key="8">
    <source>
        <dbReference type="EMBL" id="ASK78044.1"/>
    </source>
</evidence>
<dbReference type="EC" id="2.7.13.3" evidence="2"/>
<evidence type="ECO:0000256" key="6">
    <source>
        <dbReference type="ARBA" id="ARBA00023012"/>
    </source>
</evidence>
<dbReference type="Pfam" id="PF02518">
    <property type="entry name" value="HATPase_c"/>
    <property type="match status" value="1"/>
</dbReference>
<dbReference type="PROSITE" id="PS50109">
    <property type="entry name" value="HIS_KIN"/>
    <property type="match status" value="1"/>
</dbReference>
<dbReference type="InterPro" id="IPR050351">
    <property type="entry name" value="BphY/WalK/GraS-like"/>
</dbReference>
<dbReference type="SUPFAM" id="SSF55874">
    <property type="entry name" value="ATPase domain of HSP90 chaperone/DNA topoisomerase II/histidine kinase"/>
    <property type="match status" value="1"/>
</dbReference>
<dbReference type="GO" id="GO:0000155">
    <property type="term" value="F:phosphorelay sensor kinase activity"/>
    <property type="evidence" value="ECO:0007669"/>
    <property type="project" value="TreeGrafter"/>
</dbReference>
<dbReference type="GO" id="GO:0016036">
    <property type="term" value="P:cellular response to phosphate starvation"/>
    <property type="evidence" value="ECO:0007669"/>
    <property type="project" value="TreeGrafter"/>
</dbReference>
<keyword evidence="6" id="KW-0902">Two-component regulatory system</keyword>
<dbReference type="AlphaFoldDB" id="A0A220VCD1"/>
<dbReference type="InterPro" id="IPR036890">
    <property type="entry name" value="HATPase_C_sf"/>
</dbReference>
<evidence type="ECO:0000256" key="1">
    <source>
        <dbReference type="ARBA" id="ARBA00000085"/>
    </source>
</evidence>
<keyword evidence="9" id="KW-1185">Reference proteome</keyword>
<dbReference type="Proteomes" id="UP000242175">
    <property type="component" value="Chromosome large"/>
</dbReference>
<dbReference type="GO" id="GO:0005886">
    <property type="term" value="C:plasma membrane"/>
    <property type="evidence" value="ECO:0007669"/>
    <property type="project" value="TreeGrafter"/>
</dbReference>
<dbReference type="EMBL" id="CP022355">
    <property type="protein sequence ID" value="ASK78044.1"/>
    <property type="molecule type" value="Genomic_DNA"/>
</dbReference>
<dbReference type="InterPro" id="IPR004358">
    <property type="entry name" value="Sig_transdc_His_kin-like_C"/>
</dbReference>
<gene>
    <name evidence="8" type="ORF">CF386_02770</name>
</gene>
<evidence type="ECO:0000256" key="3">
    <source>
        <dbReference type="ARBA" id="ARBA00022553"/>
    </source>
</evidence>
<keyword evidence="3" id="KW-0597">Phosphoprotein</keyword>
<dbReference type="InterPro" id="IPR005467">
    <property type="entry name" value="His_kinase_dom"/>
</dbReference>
<reference evidence="8 9" key="1">
    <citation type="journal article" date="2016" name="Int. J. Syst. Evol. Microbiol.">
        <title>Paraphotobacterium marinum gen. nov., sp. nov., a member of the family Vibrionaceae, isolated from surface seawater.</title>
        <authorList>
            <person name="Huang Z."/>
            <person name="Dong C."/>
            <person name="Shao Z."/>
        </authorList>
    </citation>
    <scope>NUCLEOTIDE SEQUENCE [LARGE SCALE GENOMIC DNA]</scope>
    <source>
        <strain evidence="8 9">NSCS20N07D</strain>
    </source>
</reference>
<feature type="domain" description="Histidine kinase" evidence="7">
    <location>
        <begin position="1"/>
        <end position="76"/>
    </location>
</feature>
<keyword evidence="5" id="KW-0418">Kinase</keyword>
<dbReference type="OrthoDB" id="9804645at2"/>
<name>A0A220VCD1_9GAMM</name>
<evidence type="ECO:0000256" key="5">
    <source>
        <dbReference type="ARBA" id="ARBA00022777"/>
    </source>
</evidence>
<comment type="catalytic activity">
    <reaction evidence="1">
        <text>ATP + protein L-histidine = ADP + protein N-phospho-L-histidine.</text>
        <dbReference type="EC" id="2.7.13.3"/>
    </reaction>
</comment>
<dbReference type="Gene3D" id="3.30.565.10">
    <property type="entry name" value="Histidine kinase-like ATPase, C-terminal domain"/>
    <property type="match status" value="1"/>
</dbReference>
<proteinExistence type="predicted"/>
<evidence type="ECO:0000256" key="4">
    <source>
        <dbReference type="ARBA" id="ARBA00022679"/>
    </source>
</evidence>
<sequence>MDIIISDDGPGVPEAQLDEIIKPFYRVSTSRDRDSGGTGLGLAITHEAILSHKGRLKTFINHKGGLSIILSLPIYNIT</sequence>
<dbReference type="KEGG" id="pmai:CF386_02770"/>
<organism evidence="8 9">
    <name type="scientific">Paraphotobacterium marinum</name>
    <dbReference type="NCBI Taxonomy" id="1755811"/>
    <lineage>
        <taxon>Bacteria</taxon>
        <taxon>Pseudomonadati</taxon>
        <taxon>Pseudomonadota</taxon>
        <taxon>Gammaproteobacteria</taxon>
        <taxon>Vibrionales</taxon>
        <taxon>Vibrionaceae</taxon>
        <taxon>Paraphotobacterium</taxon>
    </lineage>
</organism>
<accession>A0A220VCD1</accession>
<dbReference type="PANTHER" id="PTHR45453:SF1">
    <property type="entry name" value="PHOSPHATE REGULON SENSOR PROTEIN PHOR"/>
    <property type="match status" value="1"/>
</dbReference>